<proteinExistence type="predicted"/>
<dbReference type="PATRIC" id="fig|1341157.4.peg.1295"/>
<evidence type="ECO:0000313" key="1">
    <source>
        <dbReference type="EMBL" id="EWM54055.1"/>
    </source>
</evidence>
<keyword evidence="2" id="KW-1185">Reference proteome</keyword>
<sequence>MEAKENLMDFLTAYVRKHPEVDINIIIPNEENIKKVLECL</sequence>
<dbReference type="EMBL" id="ATAX01000021">
    <property type="protein sequence ID" value="EWM54055.1"/>
    <property type="molecule type" value="Genomic_DNA"/>
</dbReference>
<name>W7UZA8_RUMFL</name>
<gene>
    <name evidence="1" type="ORF">RF007C_00185</name>
</gene>
<evidence type="ECO:0000313" key="2">
    <source>
        <dbReference type="Proteomes" id="UP000019365"/>
    </source>
</evidence>
<dbReference type="Proteomes" id="UP000019365">
    <property type="component" value="Unassembled WGS sequence"/>
</dbReference>
<protein>
    <submittedName>
        <fullName evidence="1">Uncharacterized protein</fullName>
    </submittedName>
</protein>
<reference evidence="1 2" key="1">
    <citation type="journal article" date="2014" name="PLoS ONE">
        <title>Rumen cellulosomics: divergent fiber-degrading strategies revealed by comparative genome-wide analysis of six ruminococcal strains.</title>
        <authorList>
            <person name="Dassa B."/>
            <person name="Borovok I."/>
            <person name="Ruimy-Israeli V."/>
            <person name="Lamed R."/>
            <person name="Flint H.J."/>
            <person name="Duncan S.H."/>
            <person name="Henrissat B."/>
            <person name="Coutinho P."/>
            <person name="Morrison M."/>
            <person name="Mosoni P."/>
            <person name="Yeoman C.J."/>
            <person name="White B.A."/>
            <person name="Bayer E.A."/>
        </authorList>
    </citation>
    <scope>NUCLEOTIDE SEQUENCE [LARGE SCALE GENOMIC DNA]</scope>
    <source>
        <strain evidence="1 2">007c</strain>
    </source>
</reference>
<dbReference type="AlphaFoldDB" id="W7UZA8"/>
<accession>W7UZA8</accession>
<organism evidence="1 2">
    <name type="scientific">Ruminococcus flavefaciens 007c</name>
    <dbReference type="NCBI Taxonomy" id="1341157"/>
    <lineage>
        <taxon>Bacteria</taxon>
        <taxon>Bacillati</taxon>
        <taxon>Bacillota</taxon>
        <taxon>Clostridia</taxon>
        <taxon>Eubacteriales</taxon>
        <taxon>Oscillospiraceae</taxon>
        <taxon>Ruminococcus</taxon>
    </lineage>
</organism>
<comment type="caution">
    <text evidence="1">The sequence shown here is derived from an EMBL/GenBank/DDBJ whole genome shotgun (WGS) entry which is preliminary data.</text>
</comment>